<dbReference type="EMBL" id="BSXS01000429">
    <property type="protein sequence ID" value="GME72469.1"/>
    <property type="molecule type" value="Genomic_DNA"/>
</dbReference>
<name>A0ACB5STG0_AMBMO</name>
<proteinExistence type="predicted"/>
<evidence type="ECO:0000313" key="2">
    <source>
        <dbReference type="Proteomes" id="UP001165064"/>
    </source>
</evidence>
<comment type="caution">
    <text evidence="1">The sequence shown here is derived from an EMBL/GenBank/DDBJ whole genome shotgun (WGS) entry which is preliminary data.</text>
</comment>
<accession>A0ACB5STG0</accession>
<evidence type="ECO:0000313" key="1">
    <source>
        <dbReference type="EMBL" id="GME72469.1"/>
    </source>
</evidence>
<reference evidence="1" key="1">
    <citation type="submission" date="2023-04" db="EMBL/GenBank/DDBJ databases">
        <title>Ambrosiozyma monospora NBRC 10751.</title>
        <authorList>
            <person name="Ichikawa N."/>
            <person name="Sato H."/>
            <person name="Tonouchi N."/>
        </authorList>
    </citation>
    <scope>NUCLEOTIDE SEQUENCE</scope>
    <source>
        <strain evidence="1">NBRC 10751</strain>
    </source>
</reference>
<keyword evidence="2" id="KW-1185">Reference proteome</keyword>
<sequence length="308" mass="35183">MLFGMSKSFHSFPQLTSVPIKLKIKITEDLNSKNTTATSGIHDTTNIPQKYVHSSWHDFYRLRKRARFYSWGGHGNSSRLGDIETTNNRIDRLEETDGVDRIVRIERGIFGRRRRRSLNEQYLCKPLESRIPLEQGLGDSISKVEASEYSFQILTTESKLYSTGLGKLGLVDTDHKKVKFFSSGRTEYVAVNENNELLIGDAQDNEDNTETRKIDVFGCRSVSLPHDTIEYKPKNLNIYKVKAGWHKASCRDTGLSSGIILWYRPHITFQTGLNKCNACIIPEMENDPISDYLLLSQCMPPFLVMFTS</sequence>
<organism evidence="1 2">
    <name type="scientific">Ambrosiozyma monospora</name>
    <name type="common">Yeast</name>
    <name type="synonym">Endomycopsis monosporus</name>
    <dbReference type="NCBI Taxonomy" id="43982"/>
    <lineage>
        <taxon>Eukaryota</taxon>
        <taxon>Fungi</taxon>
        <taxon>Dikarya</taxon>
        <taxon>Ascomycota</taxon>
        <taxon>Saccharomycotina</taxon>
        <taxon>Pichiomycetes</taxon>
        <taxon>Pichiales</taxon>
        <taxon>Pichiaceae</taxon>
        <taxon>Ambrosiozyma</taxon>
    </lineage>
</organism>
<dbReference type="Proteomes" id="UP001165064">
    <property type="component" value="Unassembled WGS sequence"/>
</dbReference>
<gene>
    <name evidence="1" type="ORF">Amon02_000100500</name>
</gene>
<protein>
    <submittedName>
        <fullName evidence="1">Unnamed protein product</fullName>
    </submittedName>
</protein>